<keyword evidence="1" id="KW-0472">Membrane</keyword>
<feature type="transmembrane region" description="Helical" evidence="1">
    <location>
        <begin position="50"/>
        <end position="71"/>
    </location>
</feature>
<keyword evidence="3" id="KW-1185">Reference proteome</keyword>
<evidence type="ECO:0000313" key="3">
    <source>
        <dbReference type="Proteomes" id="UP000218418"/>
    </source>
</evidence>
<name>A0A1Z4LQ03_9CYAN</name>
<dbReference type="OrthoDB" id="9829641at2"/>
<protein>
    <submittedName>
        <fullName evidence="2">Uncharacterized protein</fullName>
    </submittedName>
</protein>
<dbReference type="AlphaFoldDB" id="A0A1Z4LQ03"/>
<feature type="transmembrane region" description="Helical" evidence="1">
    <location>
        <begin position="25"/>
        <end position="44"/>
    </location>
</feature>
<keyword evidence="1" id="KW-1133">Transmembrane helix</keyword>
<organism evidence="2 3">
    <name type="scientific">Calothrix parasitica NIES-267</name>
    <dbReference type="NCBI Taxonomy" id="1973488"/>
    <lineage>
        <taxon>Bacteria</taxon>
        <taxon>Bacillati</taxon>
        <taxon>Cyanobacteriota</taxon>
        <taxon>Cyanophyceae</taxon>
        <taxon>Nostocales</taxon>
        <taxon>Calotrichaceae</taxon>
        <taxon>Calothrix</taxon>
    </lineage>
</organism>
<gene>
    <name evidence="2" type="ORF">NIES267_27580</name>
</gene>
<sequence>MKVVKRTVSLLVLSDLKDVRNRRKFSFRLLVINLFLMAGFLWFLSSSSNLRIKLFLLGFTLLLLIPGILLIRFDTSESNYFKINLSGNKIIHERRELFKNHIYRNKYSLKSIKFVGIKRINLNSDDAKNYRVRLYFKSKKYIDIGYFPTSEKSFAIAKTISRFLRIPLKY</sequence>
<proteinExistence type="predicted"/>
<dbReference type="EMBL" id="AP018227">
    <property type="protein sequence ID" value="BAY83271.1"/>
    <property type="molecule type" value="Genomic_DNA"/>
</dbReference>
<evidence type="ECO:0000256" key="1">
    <source>
        <dbReference type="SAM" id="Phobius"/>
    </source>
</evidence>
<keyword evidence="1" id="KW-0812">Transmembrane</keyword>
<evidence type="ECO:0000313" key="2">
    <source>
        <dbReference type="EMBL" id="BAY83271.1"/>
    </source>
</evidence>
<accession>A0A1Z4LQ03</accession>
<dbReference type="Proteomes" id="UP000218418">
    <property type="component" value="Chromosome"/>
</dbReference>
<reference evidence="2 3" key="1">
    <citation type="submission" date="2017-06" db="EMBL/GenBank/DDBJ databases">
        <title>Genome sequencing of cyanobaciteial culture collection at National Institute for Environmental Studies (NIES).</title>
        <authorList>
            <person name="Hirose Y."/>
            <person name="Shimura Y."/>
            <person name="Fujisawa T."/>
            <person name="Nakamura Y."/>
            <person name="Kawachi M."/>
        </authorList>
    </citation>
    <scope>NUCLEOTIDE SEQUENCE [LARGE SCALE GENOMIC DNA]</scope>
    <source>
        <strain evidence="2 3">NIES-267</strain>
    </source>
</reference>